<dbReference type="AlphaFoldDB" id="A0A1N7IFU2"/>
<name>A0A1N7IFU2_9FLAO</name>
<organism evidence="1 2">
    <name type="scientific">Chryseobacterium shigense</name>
    <dbReference type="NCBI Taxonomy" id="297244"/>
    <lineage>
        <taxon>Bacteria</taxon>
        <taxon>Pseudomonadati</taxon>
        <taxon>Bacteroidota</taxon>
        <taxon>Flavobacteriia</taxon>
        <taxon>Flavobacteriales</taxon>
        <taxon>Weeksellaceae</taxon>
        <taxon>Chryseobacterium group</taxon>
        <taxon>Chryseobacterium</taxon>
    </lineage>
</organism>
<protein>
    <submittedName>
        <fullName evidence="1">Uncharacterized protein</fullName>
    </submittedName>
</protein>
<proteinExistence type="predicted"/>
<evidence type="ECO:0000313" key="2">
    <source>
        <dbReference type="Proteomes" id="UP000186373"/>
    </source>
</evidence>
<gene>
    <name evidence="1" type="ORF">SAMN05421639_103600</name>
</gene>
<evidence type="ECO:0000313" key="1">
    <source>
        <dbReference type="EMBL" id="SIS35969.1"/>
    </source>
</evidence>
<accession>A0A1N7IFU2</accession>
<keyword evidence="2" id="KW-1185">Reference proteome</keyword>
<reference evidence="2" key="1">
    <citation type="submission" date="2017-01" db="EMBL/GenBank/DDBJ databases">
        <authorList>
            <person name="Varghese N."/>
            <person name="Submissions S."/>
        </authorList>
    </citation>
    <scope>NUCLEOTIDE SEQUENCE [LARGE SCALE GENOMIC DNA]</scope>
    <source>
        <strain evidence="2">DSM 17126</strain>
    </source>
</reference>
<sequence length="44" mass="5103">MISDFLTILILGSIVAFFSVIQSKKKFSVSLKLTRVKLKVRYRK</sequence>
<dbReference type="Proteomes" id="UP000186373">
    <property type="component" value="Unassembled WGS sequence"/>
</dbReference>
<dbReference type="EMBL" id="FTNY01000003">
    <property type="protein sequence ID" value="SIS35969.1"/>
    <property type="molecule type" value="Genomic_DNA"/>
</dbReference>